<dbReference type="EMBL" id="LWMW01000098">
    <property type="protein sequence ID" value="KZX16136.1"/>
    <property type="molecule type" value="Genomic_DNA"/>
</dbReference>
<organism evidence="4 5">
    <name type="scientific">Methanobrevibacter cuticularis</name>
    <dbReference type="NCBI Taxonomy" id="47311"/>
    <lineage>
        <taxon>Archaea</taxon>
        <taxon>Methanobacteriati</taxon>
        <taxon>Methanobacteriota</taxon>
        <taxon>Methanomada group</taxon>
        <taxon>Methanobacteria</taxon>
        <taxon>Methanobacteriales</taxon>
        <taxon>Methanobacteriaceae</taxon>
        <taxon>Methanobrevibacter</taxon>
    </lineage>
</organism>
<sequence>MDNEIIEEYNKIKDKISKEEFLEKMKLMQKDYEDVSFMNDLDIARMVVGTYIDEKNDSLSDSEEHAMDKIAKLETGAQNLNVIGRVMGISNPRNFKTRKGKAGKLCNIKLADDTGEIRVVLWTENIKLLKNINEGDVIQVNKVEVKDGYRSKEIHLQPRSTIETLSSQDYPDLPQYSEPITAINDITPDTEVNIIGRLIRIPSIRTFERNGKEGQVTSLELQDETGKISYTLWNKDTDLIKTLDLKEGDSLKILSASARERNGEISLSHWEGRIIKGDFEVPDFEEKILKIGEAHEIKDVSLMGIVTKIQDTISFERADGKSGSVKSVEIADDTGSIRVTLWGDDTNLEINKGDIVKITGGNIEFDEYASSGYRVNTNWNTQILTNPEDEDPALIELLKEYKNQLGPIKIEQVQEMEDDGEEVDLLGRIITIYDPREFQRDDGTMGIVRSGDLADETGMIRLSFWDDKAKTNLEIGSPFQIENARTRMGLYSVELNIGKTARVIQLDEDAVGDLPSFSELEEMIYVKKKIDDLEEDDRNIRLIARIIDLQEPNEFQRQDGTPGVVRNMEIGDETGAIRVSLWDDKAELMYEVGDAIKIENPRVSFRNDQIELSVGNNTKILSAQENDLKDLPSFDELEDIIYKAKNIGELEDDDKNVKIEGVLKDPFGNKILSARCPSCNNRLEQTEDEYICDYCGEDVEKPKYLLMIPARIEDDTEEISITFFAKLAEELIGMTTDEVAKIIEDSADEGALEGKVEDLNGITLKIIADVSFDEYNEEIRLNPKKILSKSL</sequence>
<dbReference type="InterPro" id="IPR004365">
    <property type="entry name" value="NA-bd_OB_tRNA"/>
</dbReference>
<dbReference type="Pfam" id="PF08646">
    <property type="entry name" value="Rep_fac-A_C"/>
    <property type="match status" value="1"/>
</dbReference>
<dbReference type="GO" id="GO:0003677">
    <property type="term" value="F:DNA binding"/>
    <property type="evidence" value="ECO:0007669"/>
    <property type="project" value="UniProtKB-KW"/>
</dbReference>
<evidence type="ECO:0000259" key="2">
    <source>
        <dbReference type="Pfam" id="PF01336"/>
    </source>
</evidence>
<evidence type="ECO:0000313" key="5">
    <source>
        <dbReference type="Proteomes" id="UP000077275"/>
    </source>
</evidence>
<feature type="domain" description="Replication factor A C-terminal" evidence="3">
    <location>
        <begin position="675"/>
        <end position="782"/>
    </location>
</feature>
<dbReference type="InterPro" id="IPR012340">
    <property type="entry name" value="NA-bd_OB-fold"/>
</dbReference>
<proteinExistence type="predicted"/>
<dbReference type="Pfam" id="PF01336">
    <property type="entry name" value="tRNA_anti-codon"/>
    <property type="match status" value="2"/>
</dbReference>
<dbReference type="Gene3D" id="2.40.50.140">
    <property type="entry name" value="Nucleic acid-binding proteins"/>
    <property type="match status" value="6"/>
</dbReference>
<dbReference type="SUPFAM" id="SSF50249">
    <property type="entry name" value="Nucleic acid-binding proteins"/>
    <property type="match status" value="6"/>
</dbReference>
<feature type="domain" description="OB" evidence="2">
    <location>
        <begin position="82"/>
        <end position="155"/>
    </location>
</feature>
<dbReference type="PATRIC" id="fig|47311.3.peg.1105"/>
<keyword evidence="5" id="KW-1185">Reference proteome</keyword>
<feature type="domain" description="OB" evidence="2">
    <location>
        <begin position="300"/>
        <end position="366"/>
    </location>
</feature>
<name>A0A166E082_9EURY</name>
<reference evidence="4 5" key="1">
    <citation type="submission" date="2016-04" db="EMBL/GenBank/DDBJ databases">
        <title>Genome sequence of Methanobrevibacter cuticularis DSM 11139.</title>
        <authorList>
            <person name="Poehlein A."/>
            <person name="Seedorf H."/>
            <person name="Daniel R."/>
        </authorList>
    </citation>
    <scope>NUCLEOTIDE SEQUENCE [LARGE SCALE GENOMIC DNA]</scope>
    <source>
        <strain evidence="4 5">DSM 11139</strain>
    </source>
</reference>
<dbReference type="InterPro" id="IPR051231">
    <property type="entry name" value="SOSS-B"/>
</dbReference>
<dbReference type="OrthoDB" id="6262at2157"/>
<dbReference type="InterPro" id="IPR013955">
    <property type="entry name" value="Rep_factor-A_C"/>
</dbReference>
<dbReference type="STRING" id="47311.MBCUT_10020"/>
<dbReference type="RefSeq" id="WP_067259601.1">
    <property type="nucleotide sequence ID" value="NZ_LWMW01000098.1"/>
</dbReference>
<dbReference type="AlphaFoldDB" id="A0A166E082"/>
<protein>
    <submittedName>
        <fullName evidence="4">Replication factor A</fullName>
    </submittedName>
</protein>
<dbReference type="NCBIfam" id="NF009030">
    <property type="entry name" value="PRK12366.1-1"/>
    <property type="match status" value="1"/>
</dbReference>
<evidence type="ECO:0000259" key="3">
    <source>
        <dbReference type="Pfam" id="PF08646"/>
    </source>
</evidence>
<gene>
    <name evidence="4" type="ORF">MBCUT_10020</name>
</gene>
<dbReference type="CDD" id="cd04491">
    <property type="entry name" value="SoSSB_OBF"/>
    <property type="match status" value="5"/>
</dbReference>
<evidence type="ECO:0000256" key="1">
    <source>
        <dbReference type="ARBA" id="ARBA00023125"/>
    </source>
</evidence>
<evidence type="ECO:0000313" key="4">
    <source>
        <dbReference type="EMBL" id="KZX16136.1"/>
    </source>
</evidence>
<dbReference type="GO" id="GO:0000724">
    <property type="term" value="P:double-strand break repair via homologous recombination"/>
    <property type="evidence" value="ECO:0007669"/>
    <property type="project" value="TreeGrafter"/>
</dbReference>
<dbReference type="PANTHER" id="PTHR13356:SF0">
    <property type="entry name" value="SOSS COMPLEX SUBUNIT B HOMOLOG"/>
    <property type="match status" value="1"/>
</dbReference>
<dbReference type="PANTHER" id="PTHR13356">
    <property type="entry name" value="OB FOLD NUCLEIC ACID BINDING PROTEIN-RELATED"/>
    <property type="match status" value="1"/>
</dbReference>
<comment type="caution">
    <text evidence="4">The sequence shown here is derived from an EMBL/GenBank/DDBJ whole genome shotgun (WGS) entry which is preliminary data.</text>
</comment>
<dbReference type="Proteomes" id="UP000077275">
    <property type="component" value="Unassembled WGS sequence"/>
</dbReference>
<dbReference type="GO" id="GO:0010212">
    <property type="term" value="P:response to ionizing radiation"/>
    <property type="evidence" value="ECO:0007669"/>
    <property type="project" value="TreeGrafter"/>
</dbReference>
<keyword evidence="1" id="KW-0238">DNA-binding</keyword>
<accession>A0A166E082</accession>